<protein>
    <recommendedName>
        <fullName evidence="5">Periplasmic binding protein domain-containing protein</fullName>
    </recommendedName>
</protein>
<accession>A0A167DUB3</accession>
<evidence type="ECO:0000256" key="1">
    <source>
        <dbReference type="ARBA" id="ARBA00004196"/>
    </source>
</evidence>
<reference evidence="6 7" key="1">
    <citation type="submission" date="2013-07" db="EMBL/GenBank/DDBJ databases">
        <title>Comparative Genomic and Metabolomic Analysis of Twelve Strains of Pseudoalteromonas luteoviolacea.</title>
        <authorList>
            <person name="Vynne N.G."/>
            <person name="Mansson M."/>
            <person name="Gram L."/>
        </authorList>
    </citation>
    <scope>NUCLEOTIDE SEQUENCE [LARGE SCALE GENOMIC DNA]</scope>
    <source>
        <strain evidence="6 7">H33</strain>
    </source>
</reference>
<evidence type="ECO:0000256" key="2">
    <source>
        <dbReference type="ARBA" id="ARBA00007639"/>
    </source>
</evidence>
<dbReference type="PATRIC" id="fig|1365251.3.peg.3103"/>
<feature type="domain" description="Periplasmic binding protein" evidence="5">
    <location>
        <begin position="57"/>
        <end position="307"/>
    </location>
</feature>
<dbReference type="Pfam" id="PF13407">
    <property type="entry name" value="Peripla_BP_4"/>
    <property type="match status" value="1"/>
</dbReference>
<evidence type="ECO:0000256" key="3">
    <source>
        <dbReference type="ARBA" id="ARBA00022729"/>
    </source>
</evidence>
<dbReference type="InterPro" id="IPR025997">
    <property type="entry name" value="SBP_2_dom"/>
</dbReference>
<dbReference type="GO" id="GO:0030246">
    <property type="term" value="F:carbohydrate binding"/>
    <property type="evidence" value="ECO:0007669"/>
    <property type="project" value="UniProtKB-ARBA"/>
</dbReference>
<feature type="chain" id="PRO_5007885465" description="Periplasmic binding protein domain-containing protein" evidence="4">
    <location>
        <begin position="32"/>
        <end position="363"/>
    </location>
</feature>
<dbReference type="EMBL" id="AUXZ01000081">
    <property type="protein sequence ID" value="KZN49371.1"/>
    <property type="molecule type" value="Genomic_DNA"/>
</dbReference>
<comment type="similarity">
    <text evidence="2">Belongs to the bacterial solute-binding protein 2 family.</text>
</comment>
<dbReference type="PANTHER" id="PTHR46847">
    <property type="entry name" value="D-ALLOSE-BINDING PERIPLASMIC PROTEIN-RELATED"/>
    <property type="match status" value="1"/>
</dbReference>
<dbReference type="PANTHER" id="PTHR46847:SF1">
    <property type="entry name" value="D-ALLOSE-BINDING PERIPLASMIC PROTEIN-RELATED"/>
    <property type="match status" value="1"/>
</dbReference>
<dbReference type="RefSeq" id="WP_155731987.1">
    <property type="nucleotide sequence ID" value="NZ_AUXZ01000081.1"/>
</dbReference>
<dbReference type="AlphaFoldDB" id="A0A167DUB3"/>
<name>A0A167DUB3_9GAMM</name>
<evidence type="ECO:0000256" key="4">
    <source>
        <dbReference type="SAM" id="SignalP"/>
    </source>
</evidence>
<dbReference type="GO" id="GO:0055085">
    <property type="term" value="P:transmembrane transport"/>
    <property type="evidence" value="ECO:0007669"/>
    <property type="project" value="UniProtKB-ARBA"/>
</dbReference>
<keyword evidence="3 4" id="KW-0732">Signal</keyword>
<dbReference type="SUPFAM" id="SSF53822">
    <property type="entry name" value="Periplasmic binding protein-like I"/>
    <property type="match status" value="1"/>
</dbReference>
<comment type="caution">
    <text evidence="6">The sequence shown here is derived from an EMBL/GenBank/DDBJ whole genome shotgun (WGS) entry which is preliminary data.</text>
</comment>
<evidence type="ECO:0000259" key="5">
    <source>
        <dbReference type="Pfam" id="PF13407"/>
    </source>
</evidence>
<dbReference type="GO" id="GO:0030313">
    <property type="term" value="C:cell envelope"/>
    <property type="evidence" value="ECO:0007669"/>
    <property type="project" value="UniProtKB-SubCell"/>
</dbReference>
<dbReference type="OrthoDB" id="9804917at2"/>
<evidence type="ECO:0000313" key="6">
    <source>
        <dbReference type="EMBL" id="KZN49371.1"/>
    </source>
</evidence>
<comment type="subcellular location">
    <subcellularLocation>
        <location evidence="1">Cell envelope</location>
    </subcellularLocation>
</comment>
<dbReference type="InterPro" id="IPR028082">
    <property type="entry name" value="Peripla_BP_I"/>
</dbReference>
<gene>
    <name evidence="6" type="ORF">N476_18970</name>
</gene>
<organism evidence="6 7">
    <name type="scientific">Pseudoalteromonas luteoviolacea H33</name>
    <dbReference type="NCBI Taxonomy" id="1365251"/>
    <lineage>
        <taxon>Bacteria</taxon>
        <taxon>Pseudomonadati</taxon>
        <taxon>Pseudomonadota</taxon>
        <taxon>Gammaproteobacteria</taxon>
        <taxon>Alteromonadales</taxon>
        <taxon>Pseudoalteromonadaceae</taxon>
        <taxon>Pseudoalteromonas</taxon>
    </lineage>
</organism>
<dbReference type="Gene3D" id="3.40.50.2300">
    <property type="match status" value="2"/>
</dbReference>
<sequence length="363" mass="39727">MYKYCLQYCTKLRLRTWACLFFVMLAQYAHSNTSYVLSTKQEADVKTAKLTAAMAWHGSSPWVNAVTLGAQQEFERLGIEVLAVTEAHYDPAKQITDLETLAVLEPDILLSLSIDSFSSKPSYLRLSRSGTQLVLLSNPIAGFMHGEDYAGLVGDNVEGMGQAAAKLVAEAISNHGRVGMIYHEADYYITNQRDAAFVHALAQYDDIELSVQKGFVRKNQTAQLTSAMLIQNPNISAIYVSWDAAAEGVIEALRIANRKDIKVITHDLGTNNLIDMALHGNMYGTVSDRPFEIGTLMARIGAGAATGVTTPLYTQVSYHAVTANNIAASWQLAFQTPLPQILQTVLKQSQADTLTQDRGSDAQ</sequence>
<feature type="signal peptide" evidence="4">
    <location>
        <begin position="1"/>
        <end position="31"/>
    </location>
</feature>
<evidence type="ECO:0000313" key="7">
    <source>
        <dbReference type="Proteomes" id="UP000076503"/>
    </source>
</evidence>
<dbReference type="Proteomes" id="UP000076503">
    <property type="component" value="Unassembled WGS sequence"/>
</dbReference>
<proteinExistence type="inferred from homology"/>